<proteinExistence type="inferred from homology"/>
<evidence type="ECO:0000256" key="5">
    <source>
        <dbReference type="ARBA" id="ARBA00022970"/>
    </source>
</evidence>
<keyword evidence="6" id="KW-1133">Transmembrane helix</keyword>
<evidence type="ECO:0000256" key="3">
    <source>
        <dbReference type="ARBA" id="ARBA00022448"/>
    </source>
</evidence>
<dbReference type="AlphaFoldDB" id="A0A6P6YFR5"/>
<dbReference type="Pfam" id="PF03820">
    <property type="entry name" value="SFXNs"/>
    <property type="match status" value="1"/>
</dbReference>
<evidence type="ECO:0000256" key="8">
    <source>
        <dbReference type="ARBA" id="ARBA00023136"/>
    </source>
</evidence>
<sequence>MALIRNDINIDQPRWDQSTYFGRAKHFFVVTNPLNVLCSNRELEEAKEIIYKYRKGEIINGLTEEKLWHYKHIYDSAFHPDTGEKMTLIGRMSAQVPMNMAITGCMLTYYKTPAQTIFWQWFNQSFNAVVNYTNRSGDSPIPVSQLVKSYCFATSGALVTALSLNSLAKRFPPLLGRFVPFAAVAAANCVNIPMMRSSELTNGIAIEDENGNKIGYSKKMAKEGISLVVLSRILMAAPGMVIPPIIMNRLEKRGILRRIPWISAPAQVLMCGLSLTFATPLCCALFPQRKSVPIERLEEDIQEYVRKTNNPCKIAYYNKGL</sequence>
<dbReference type="NCBIfam" id="TIGR00798">
    <property type="entry name" value="mtc"/>
    <property type="match status" value="1"/>
</dbReference>
<protein>
    <recommendedName>
        <fullName evidence="9">Sidoreflexin</fullName>
    </recommendedName>
</protein>
<evidence type="ECO:0000256" key="7">
    <source>
        <dbReference type="ARBA" id="ARBA00023128"/>
    </source>
</evidence>
<dbReference type="PANTHER" id="PTHR11153">
    <property type="entry name" value="SIDEROFLEXIN"/>
    <property type="match status" value="1"/>
</dbReference>
<name>A0A6P6YFR5_DERPT</name>
<dbReference type="OrthoDB" id="6608471at2759"/>
<dbReference type="InterPro" id="IPR004686">
    <property type="entry name" value="Mtc"/>
</dbReference>
<dbReference type="GO" id="GO:0140300">
    <property type="term" value="P:serine import into mitochondrion"/>
    <property type="evidence" value="ECO:0007669"/>
    <property type="project" value="TreeGrafter"/>
</dbReference>
<dbReference type="PANTHER" id="PTHR11153:SF8">
    <property type="entry name" value="SIDEROFLEXIN-1"/>
    <property type="match status" value="1"/>
</dbReference>
<dbReference type="GO" id="GO:0015075">
    <property type="term" value="F:monoatomic ion transmembrane transporter activity"/>
    <property type="evidence" value="ECO:0007669"/>
    <property type="project" value="InterPro"/>
</dbReference>
<dbReference type="RefSeq" id="XP_027203634.1">
    <property type="nucleotide sequence ID" value="XM_027347833.1"/>
</dbReference>
<keyword evidence="4" id="KW-0812">Transmembrane</keyword>
<organism evidence="10 11">
    <name type="scientific">Dermatophagoides pteronyssinus</name>
    <name type="common">European house dust mite</name>
    <dbReference type="NCBI Taxonomy" id="6956"/>
    <lineage>
        <taxon>Eukaryota</taxon>
        <taxon>Metazoa</taxon>
        <taxon>Ecdysozoa</taxon>
        <taxon>Arthropoda</taxon>
        <taxon>Chelicerata</taxon>
        <taxon>Arachnida</taxon>
        <taxon>Acari</taxon>
        <taxon>Acariformes</taxon>
        <taxon>Sarcoptiformes</taxon>
        <taxon>Astigmata</taxon>
        <taxon>Psoroptidia</taxon>
        <taxon>Analgoidea</taxon>
        <taxon>Pyroglyphidae</taxon>
        <taxon>Dermatophagoidinae</taxon>
        <taxon>Dermatophagoides</taxon>
    </lineage>
</organism>
<dbReference type="KEGG" id="dpte:113797459"/>
<dbReference type="InParanoid" id="A0A6P6YFR5"/>
<evidence type="ECO:0000256" key="2">
    <source>
        <dbReference type="ARBA" id="ARBA00005974"/>
    </source>
</evidence>
<evidence type="ECO:0000256" key="4">
    <source>
        <dbReference type="ARBA" id="ARBA00022692"/>
    </source>
</evidence>
<keyword evidence="10" id="KW-1185">Reference proteome</keyword>
<evidence type="ECO:0000313" key="11">
    <source>
        <dbReference type="RefSeq" id="XP_027203634.1"/>
    </source>
</evidence>
<accession>A0A6P6YFR5</accession>
<dbReference type="FunCoup" id="A0A6P6YFR5">
    <property type="interactions" value="810"/>
</dbReference>
<evidence type="ECO:0000256" key="9">
    <source>
        <dbReference type="RuleBase" id="RU362000"/>
    </source>
</evidence>
<keyword evidence="3" id="KW-0813">Transport</keyword>
<evidence type="ECO:0000313" key="10">
    <source>
        <dbReference type="Proteomes" id="UP000515146"/>
    </source>
</evidence>
<dbReference type="OMA" id="GRVRHCA"/>
<reference evidence="11" key="1">
    <citation type="submission" date="2025-08" db="UniProtKB">
        <authorList>
            <consortium name="RefSeq"/>
        </authorList>
    </citation>
    <scope>IDENTIFICATION</scope>
    <source>
        <strain evidence="11">Airmid</strain>
    </source>
</reference>
<dbReference type="GO" id="GO:0005743">
    <property type="term" value="C:mitochondrial inner membrane"/>
    <property type="evidence" value="ECO:0007669"/>
    <property type="project" value="TreeGrafter"/>
</dbReference>
<dbReference type="CTD" id="40552"/>
<comment type="similarity">
    <text evidence="2 9">Belongs to the sideroflexin family.</text>
</comment>
<gene>
    <name evidence="11" type="primary">LOC113797459</name>
</gene>
<keyword evidence="8" id="KW-0472">Membrane</keyword>
<evidence type="ECO:0000256" key="1">
    <source>
        <dbReference type="ARBA" id="ARBA00004225"/>
    </source>
</evidence>
<keyword evidence="7 9" id="KW-0496">Mitochondrion</keyword>
<dbReference type="Proteomes" id="UP000515146">
    <property type="component" value="Unplaced"/>
</dbReference>
<evidence type="ECO:0000256" key="6">
    <source>
        <dbReference type="ARBA" id="ARBA00022989"/>
    </source>
</evidence>
<keyword evidence="5" id="KW-0029">Amino-acid transport</keyword>
<comment type="subcellular location">
    <subcellularLocation>
        <location evidence="1 9">Mitochondrion membrane</location>
        <topology evidence="1 9">Multi-pass membrane protein</topology>
    </subcellularLocation>
</comment>